<dbReference type="InterPro" id="IPR002523">
    <property type="entry name" value="MgTranspt_CorA/ZnTranspt_ZntB"/>
</dbReference>
<proteinExistence type="predicted"/>
<evidence type="ECO:0000256" key="5">
    <source>
        <dbReference type="SAM" id="Phobius"/>
    </source>
</evidence>
<evidence type="ECO:0000256" key="4">
    <source>
        <dbReference type="ARBA" id="ARBA00023136"/>
    </source>
</evidence>
<evidence type="ECO:0000256" key="2">
    <source>
        <dbReference type="ARBA" id="ARBA00022692"/>
    </source>
</evidence>
<evidence type="ECO:0000313" key="6">
    <source>
        <dbReference type="EMBL" id="KAK5998023.1"/>
    </source>
</evidence>
<reference evidence="6 7" key="1">
    <citation type="submission" date="2024-01" db="EMBL/GenBank/DDBJ databases">
        <title>Complete genome of Cladobotryum mycophilum ATHUM6906.</title>
        <authorList>
            <person name="Christinaki A.C."/>
            <person name="Myridakis A.I."/>
            <person name="Kouvelis V.N."/>
        </authorList>
    </citation>
    <scope>NUCLEOTIDE SEQUENCE [LARGE SCALE GENOMIC DNA]</scope>
    <source>
        <strain evidence="6 7">ATHUM6906</strain>
    </source>
</reference>
<organism evidence="6 7">
    <name type="scientific">Cladobotryum mycophilum</name>
    <dbReference type="NCBI Taxonomy" id="491253"/>
    <lineage>
        <taxon>Eukaryota</taxon>
        <taxon>Fungi</taxon>
        <taxon>Dikarya</taxon>
        <taxon>Ascomycota</taxon>
        <taxon>Pezizomycotina</taxon>
        <taxon>Sordariomycetes</taxon>
        <taxon>Hypocreomycetidae</taxon>
        <taxon>Hypocreales</taxon>
        <taxon>Hypocreaceae</taxon>
        <taxon>Cladobotryum</taxon>
    </lineage>
</organism>
<dbReference type="Gene3D" id="1.20.58.340">
    <property type="entry name" value="Magnesium transport protein CorA, transmembrane region"/>
    <property type="match status" value="1"/>
</dbReference>
<comment type="subcellular location">
    <subcellularLocation>
        <location evidence="1">Membrane</location>
        <topology evidence="1">Multi-pass membrane protein</topology>
    </subcellularLocation>
</comment>
<accession>A0ABR0T0N6</accession>
<dbReference type="EMBL" id="JAVFKD010000001">
    <property type="protein sequence ID" value="KAK5998023.1"/>
    <property type="molecule type" value="Genomic_DNA"/>
</dbReference>
<keyword evidence="7" id="KW-1185">Reference proteome</keyword>
<protein>
    <submittedName>
        <fullName evidence="6">Uncharacterized protein</fullName>
    </submittedName>
</protein>
<gene>
    <name evidence="6" type="ORF">PT974_00393</name>
</gene>
<evidence type="ECO:0000313" key="7">
    <source>
        <dbReference type="Proteomes" id="UP001338125"/>
    </source>
</evidence>
<name>A0ABR0T0N6_9HYPO</name>
<keyword evidence="4 5" id="KW-0472">Membrane</keyword>
<feature type="transmembrane region" description="Helical" evidence="5">
    <location>
        <begin position="355"/>
        <end position="379"/>
    </location>
</feature>
<comment type="caution">
    <text evidence="6">The sequence shown here is derived from an EMBL/GenBank/DDBJ whole genome shotgun (WGS) entry which is preliminary data.</text>
</comment>
<keyword evidence="2 5" id="KW-0812">Transmembrane</keyword>
<evidence type="ECO:0000256" key="3">
    <source>
        <dbReference type="ARBA" id="ARBA00022989"/>
    </source>
</evidence>
<dbReference type="InterPro" id="IPR045863">
    <property type="entry name" value="CorA_TM1_TM2"/>
</dbReference>
<dbReference type="SUPFAM" id="SSF144083">
    <property type="entry name" value="Magnesium transport protein CorA, transmembrane region"/>
    <property type="match status" value="1"/>
</dbReference>
<dbReference type="Proteomes" id="UP001338125">
    <property type="component" value="Unassembled WGS sequence"/>
</dbReference>
<feature type="transmembrane region" description="Helical" evidence="5">
    <location>
        <begin position="391"/>
        <end position="412"/>
    </location>
</feature>
<dbReference type="Pfam" id="PF01544">
    <property type="entry name" value="CorA"/>
    <property type="match status" value="1"/>
</dbReference>
<evidence type="ECO:0000256" key="1">
    <source>
        <dbReference type="ARBA" id="ARBA00004141"/>
    </source>
</evidence>
<keyword evidence="3 5" id="KW-1133">Transmembrane helix</keyword>
<sequence>MAQQPPKTFIPKPPDSPRANILKYDSEKKTWKLQENVIFADTALPEVCYIFLESGQGAKWYQDSKPEERMDILRPFDAPDFLSNKTCTELNGYFGSKSSYSDGKNNESLTALSTWFRILTKRVLVVGNNKLDEPLTFDKKDYRWYEMGIFTYWKDAEICRVLCIDTPPKMCTQLCKFLNGPNDPNDPRNFTLELRDPFSTLLPLLDEIVKLCDDNTWRATRKVREIEKNRKKRPDFEELRNLARHTGHLVEVHEVAVDTLERLARCQEKKCKEDLQDKLTRTHIIRAQEYLEFQLTTLRGLRMRASSTHERLQEEINLVGYNLDPRFSAGSLEITASIQRYNMLASSDNTIMKSITLLTMIFLPSTFVTSLFSTTFFAFQDNEWQFSNKFWIYWVIVIPLTLVVVLFWKWWIVGGEHVRWKWLTKKQAQEADSVPASFARAVTFRIDKLKELRQSQSQRSQV</sequence>